<name>A0A9N9DJY7_9GLOM</name>
<evidence type="ECO:0000313" key="1">
    <source>
        <dbReference type="EMBL" id="CAG8641097.1"/>
    </source>
</evidence>
<accession>A0A9N9DJY7</accession>
<evidence type="ECO:0000313" key="2">
    <source>
        <dbReference type="Proteomes" id="UP000789706"/>
    </source>
</evidence>
<keyword evidence="2" id="KW-1185">Reference proteome</keyword>
<sequence length="47" mass="5222">MYTVRNKICTDCPNAFMHPPSTHALIQNAQTHAIGTAWILTNVAKLK</sequence>
<dbReference type="AlphaFoldDB" id="A0A9N9DJY7"/>
<proteinExistence type="predicted"/>
<protein>
    <submittedName>
        <fullName evidence="1">190_t:CDS:1</fullName>
    </submittedName>
</protein>
<organism evidence="1 2">
    <name type="scientific">Diversispora eburnea</name>
    <dbReference type="NCBI Taxonomy" id="1213867"/>
    <lineage>
        <taxon>Eukaryota</taxon>
        <taxon>Fungi</taxon>
        <taxon>Fungi incertae sedis</taxon>
        <taxon>Mucoromycota</taxon>
        <taxon>Glomeromycotina</taxon>
        <taxon>Glomeromycetes</taxon>
        <taxon>Diversisporales</taxon>
        <taxon>Diversisporaceae</taxon>
        <taxon>Diversispora</taxon>
    </lineage>
</organism>
<dbReference type="Proteomes" id="UP000789706">
    <property type="component" value="Unassembled WGS sequence"/>
</dbReference>
<dbReference type="EMBL" id="CAJVPK010005009">
    <property type="protein sequence ID" value="CAG8641097.1"/>
    <property type="molecule type" value="Genomic_DNA"/>
</dbReference>
<dbReference type="OrthoDB" id="10354110at2759"/>
<gene>
    <name evidence="1" type="ORF">DEBURN_LOCUS11165</name>
</gene>
<comment type="caution">
    <text evidence="1">The sequence shown here is derived from an EMBL/GenBank/DDBJ whole genome shotgun (WGS) entry which is preliminary data.</text>
</comment>
<feature type="non-terminal residue" evidence="1">
    <location>
        <position position="47"/>
    </location>
</feature>
<reference evidence="1" key="1">
    <citation type="submission" date="2021-06" db="EMBL/GenBank/DDBJ databases">
        <authorList>
            <person name="Kallberg Y."/>
            <person name="Tangrot J."/>
            <person name="Rosling A."/>
        </authorList>
    </citation>
    <scope>NUCLEOTIDE SEQUENCE</scope>
    <source>
        <strain evidence="1">AZ414A</strain>
    </source>
</reference>